<feature type="compositionally biased region" description="Basic and acidic residues" evidence="1">
    <location>
        <begin position="1"/>
        <end position="15"/>
    </location>
</feature>
<evidence type="ECO:0000256" key="1">
    <source>
        <dbReference type="SAM" id="MobiDB-lite"/>
    </source>
</evidence>
<evidence type="ECO:0000313" key="2">
    <source>
        <dbReference type="EMBL" id="KAE8296889.1"/>
    </source>
</evidence>
<organism evidence="2 3">
    <name type="scientific">Larimichthys crocea</name>
    <name type="common">Large yellow croaker</name>
    <name type="synonym">Pseudosciaena crocea</name>
    <dbReference type="NCBI Taxonomy" id="215358"/>
    <lineage>
        <taxon>Eukaryota</taxon>
        <taxon>Metazoa</taxon>
        <taxon>Chordata</taxon>
        <taxon>Craniata</taxon>
        <taxon>Vertebrata</taxon>
        <taxon>Euteleostomi</taxon>
        <taxon>Actinopterygii</taxon>
        <taxon>Neopterygii</taxon>
        <taxon>Teleostei</taxon>
        <taxon>Neoteleostei</taxon>
        <taxon>Acanthomorphata</taxon>
        <taxon>Eupercaria</taxon>
        <taxon>Sciaenidae</taxon>
        <taxon>Larimichthys</taxon>
    </lineage>
</organism>
<name>A0A6G0IZE0_LARCR</name>
<protein>
    <submittedName>
        <fullName evidence="2">Uncharacterized protein</fullName>
    </submittedName>
</protein>
<proteinExistence type="predicted"/>
<dbReference type="AlphaFoldDB" id="A0A6G0IZE0"/>
<dbReference type="EMBL" id="REGW02000005">
    <property type="protein sequence ID" value="KAE8296889.1"/>
    <property type="molecule type" value="Genomic_DNA"/>
</dbReference>
<sequence>MEKDKGKDEQKERGDPSSGQRDPIFTGRNGGVRRRDPLLCKCLVAMGIYSFVDHFDNFNQFIRMPPDQCRLYEFVVRYVKLHTKLHAGIEAQCASALSALDNSGPCEVVDREPDEEEEKGEEGDRGDRVQPRSALRRGGSLIPCTEEFCWDDGFTDAQMIRVC</sequence>
<dbReference type="Proteomes" id="UP000424527">
    <property type="component" value="Unassembled WGS sequence"/>
</dbReference>
<reference evidence="2 3" key="1">
    <citation type="submission" date="2019-07" db="EMBL/GenBank/DDBJ databases">
        <title>Chromosome genome assembly for large yellow croaker.</title>
        <authorList>
            <person name="Xiao S."/>
        </authorList>
    </citation>
    <scope>NUCLEOTIDE SEQUENCE [LARGE SCALE GENOMIC DNA]</scope>
    <source>
        <strain evidence="2">JMULYC20181020</strain>
        <tissue evidence="2">Muscle</tissue>
    </source>
</reference>
<accession>A0A6G0IZE0</accession>
<evidence type="ECO:0000313" key="3">
    <source>
        <dbReference type="Proteomes" id="UP000424527"/>
    </source>
</evidence>
<gene>
    <name evidence="2" type="ORF">D5F01_LYC05663</name>
</gene>
<keyword evidence="3" id="KW-1185">Reference proteome</keyword>
<feature type="compositionally biased region" description="Acidic residues" evidence="1">
    <location>
        <begin position="112"/>
        <end position="121"/>
    </location>
</feature>
<feature type="region of interest" description="Disordered" evidence="1">
    <location>
        <begin position="105"/>
        <end position="132"/>
    </location>
</feature>
<comment type="caution">
    <text evidence="2">The sequence shown here is derived from an EMBL/GenBank/DDBJ whole genome shotgun (WGS) entry which is preliminary data.</text>
</comment>
<feature type="region of interest" description="Disordered" evidence="1">
    <location>
        <begin position="1"/>
        <end position="29"/>
    </location>
</feature>